<sequence>MIAGSHLLRRLIRRHRGREVKDEEEPRRSRSLASIDSNTDSVGTNGNSFDDGRIPDATPSCVAQPEPRQEPEPEPEPEPGRRMRRQLARSKSASKLLRESGEKVHSSTTIRKKYNGQFHRLFQEVTADEPLSDTFSCALQKDMLFHGRLFISARWVCFYANFFGRDIKVVIPVDSVKSVKKHKTAMLVPNGLCVTTHHGQKFLFVSLMSRDATHRALASVCKHLVGSGTHGGLSRVSPESEGAFSHPERPNSLALQVVLAGGDEVDGLAGWVETPGSITPRTTNSSDSENAQASTTRPASGSSSERLVDVHRGVDEVGEGDSSSRRRLKSSFHGGSVRARLTRWSRRMHVGDSALMHNVLLVYTLLVVVLFLLSCFLAYKLVCLEERLLASGLNVPESSNPKWDVGVGVGGVGNTGDRGGGDRGGAAGGVGGGNGGADGGTGAEGPIGGGSADFDFLREVSTNMARLNSIHASLKFLLQEIEESEHLAS</sequence>
<feature type="compositionally biased region" description="Polar residues" evidence="1">
    <location>
        <begin position="31"/>
        <end position="48"/>
    </location>
</feature>
<dbReference type="InterPro" id="IPR004182">
    <property type="entry name" value="GRAM"/>
</dbReference>
<keyword evidence="4" id="KW-1185">Reference proteome</keyword>
<evidence type="ECO:0000256" key="1">
    <source>
        <dbReference type="SAM" id="MobiDB-lite"/>
    </source>
</evidence>
<feature type="domain" description="GRAM" evidence="3">
    <location>
        <begin position="116"/>
        <end position="183"/>
    </location>
</feature>
<dbReference type="PANTHER" id="PTHR46645:SF2">
    <property type="entry name" value="GRAM DOMAIN-CONTAINING PROTEIN 2B"/>
    <property type="match status" value="1"/>
</dbReference>
<gene>
    <name evidence="5" type="primary">LOC116953578</name>
</gene>
<proteinExistence type="predicted"/>
<feature type="compositionally biased region" description="Polar residues" evidence="1">
    <location>
        <begin position="276"/>
        <end position="305"/>
    </location>
</feature>
<dbReference type="GO" id="GO:0005881">
    <property type="term" value="C:cytoplasmic microtubule"/>
    <property type="evidence" value="ECO:0007669"/>
    <property type="project" value="TreeGrafter"/>
</dbReference>
<reference evidence="5" key="1">
    <citation type="submission" date="2025-08" db="UniProtKB">
        <authorList>
            <consortium name="RefSeq"/>
        </authorList>
    </citation>
    <scope>IDENTIFICATION</scope>
    <source>
        <tissue evidence="5">Sperm</tissue>
    </source>
</reference>
<evidence type="ECO:0000313" key="5">
    <source>
        <dbReference type="RefSeq" id="XP_032829790.1"/>
    </source>
</evidence>
<protein>
    <submittedName>
        <fullName evidence="5">GRAM domain-containing protein 2A-like isoform X1</fullName>
    </submittedName>
</protein>
<dbReference type="Gene3D" id="2.30.29.30">
    <property type="entry name" value="Pleckstrin-homology domain (PH domain)/Phosphotyrosine-binding domain (PTB)"/>
    <property type="match status" value="1"/>
</dbReference>
<evidence type="ECO:0000256" key="2">
    <source>
        <dbReference type="SAM" id="Phobius"/>
    </source>
</evidence>
<dbReference type="RefSeq" id="XP_032829790.1">
    <property type="nucleotide sequence ID" value="XM_032973899.1"/>
</dbReference>
<accession>A0AAJ7XCZ2</accession>
<dbReference type="AlphaFoldDB" id="A0AAJ7XCZ2"/>
<dbReference type="Proteomes" id="UP001318040">
    <property type="component" value="Chromosome 52"/>
</dbReference>
<feature type="transmembrane region" description="Helical" evidence="2">
    <location>
        <begin position="355"/>
        <end position="379"/>
    </location>
</feature>
<feature type="compositionally biased region" description="Basic and acidic residues" evidence="1">
    <location>
        <begin position="19"/>
        <end position="28"/>
    </location>
</feature>
<dbReference type="InterPro" id="IPR052633">
    <property type="entry name" value="GRAM_domain_protein_2B"/>
</dbReference>
<name>A0AAJ7XCZ2_PETMA</name>
<feature type="region of interest" description="Disordered" evidence="1">
    <location>
        <begin position="270"/>
        <end position="330"/>
    </location>
</feature>
<keyword evidence="2" id="KW-0472">Membrane</keyword>
<keyword evidence="2" id="KW-0812">Transmembrane</keyword>
<organism evidence="4 5">
    <name type="scientific">Petromyzon marinus</name>
    <name type="common">Sea lamprey</name>
    <dbReference type="NCBI Taxonomy" id="7757"/>
    <lineage>
        <taxon>Eukaryota</taxon>
        <taxon>Metazoa</taxon>
        <taxon>Chordata</taxon>
        <taxon>Craniata</taxon>
        <taxon>Vertebrata</taxon>
        <taxon>Cyclostomata</taxon>
        <taxon>Hyperoartia</taxon>
        <taxon>Petromyzontiformes</taxon>
        <taxon>Petromyzontidae</taxon>
        <taxon>Petromyzon</taxon>
    </lineage>
</organism>
<dbReference type="SMART" id="SM00568">
    <property type="entry name" value="GRAM"/>
    <property type="match status" value="1"/>
</dbReference>
<feature type="region of interest" description="Disordered" evidence="1">
    <location>
        <begin position="1"/>
        <end position="108"/>
    </location>
</feature>
<dbReference type="Pfam" id="PF02893">
    <property type="entry name" value="GRAM"/>
    <property type="match status" value="1"/>
</dbReference>
<dbReference type="InterPro" id="IPR011993">
    <property type="entry name" value="PH-like_dom_sf"/>
</dbReference>
<keyword evidence="2" id="KW-1133">Transmembrane helix</keyword>
<dbReference type="PANTHER" id="PTHR46645">
    <property type="entry name" value="GRAM DOMAIN-CONTAINING PROTEIN 2B-RELATED"/>
    <property type="match status" value="1"/>
</dbReference>
<dbReference type="CDD" id="cd13220">
    <property type="entry name" value="PH-GRAM_GRAMDC"/>
    <property type="match status" value="1"/>
</dbReference>
<evidence type="ECO:0000259" key="3">
    <source>
        <dbReference type="SMART" id="SM00568"/>
    </source>
</evidence>
<feature type="region of interest" description="Disordered" evidence="1">
    <location>
        <begin position="414"/>
        <end position="444"/>
    </location>
</feature>
<feature type="compositionally biased region" description="Basic and acidic residues" evidence="1">
    <location>
        <begin position="96"/>
        <end position="105"/>
    </location>
</feature>
<feature type="compositionally biased region" description="Basic residues" evidence="1">
    <location>
        <begin position="7"/>
        <end position="18"/>
    </location>
</feature>
<feature type="compositionally biased region" description="Basic and acidic residues" evidence="1">
    <location>
        <begin position="306"/>
        <end position="315"/>
    </location>
</feature>
<dbReference type="KEGG" id="pmrn:116953578"/>
<evidence type="ECO:0000313" key="4">
    <source>
        <dbReference type="Proteomes" id="UP001318040"/>
    </source>
</evidence>